<feature type="compositionally biased region" description="Basic and acidic residues" evidence="11">
    <location>
        <begin position="304"/>
        <end position="332"/>
    </location>
</feature>
<comment type="caution">
    <text evidence="13">The sequence shown here is derived from an EMBL/GenBank/DDBJ whole genome shotgun (WGS) entry which is preliminary data.</text>
</comment>
<reference evidence="13 14" key="1">
    <citation type="submission" date="2018-11" db="EMBL/GenBank/DDBJ databases">
        <title>Genome sequence of Saitozyma podzolica DSM 27192.</title>
        <authorList>
            <person name="Aliyu H."/>
            <person name="Gorte O."/>
            <person name="Ochsenreither K."/>
        </authorList>
    </citation>
    <scope>NUCLEOTIDE SEQUENCE [LARGE SCALE GENOMIC DNA]</scope>
    <source>
        <strain evidence="13 14">DSM 27192</strain>
    </source>
</reference>
<dbReference type="STRING" id="1890683.A0A427YE06"/>
<keyword evidence="14" id="KW-1185">Reference proteome</keyword>
<dbReference type="PANTHER" id="PTHR21330">
    <property type="entry name" value="E3 SUMO-PROTEIN LIGASE NSE2"/>
    <property type="match status" value="1"/>
</dbReference>
<keyword evidence="9" id="KW-0539">Nucleus</keyword>
<dbReference type="AlphaFoldDB" id="A0A427YE06"/>
<dbReference type="InterPro" id="IPR026846">
    <property type="entry name" value="Nse2(Mms21)"/>
</dbReference>
<evidence type="ECO:0000313" key="14">
    <source>
        <dbReference type="Proteomes" id="UP000279259"/>
    </source>
</evidence>
<keyword evidence="8" id="KW-0862">Zinc</keyword>
<evidence type="ECO:0000256" key="5">
    <source>
        <dbReference type="ARBA" id="ARBA00022723"/>
    </source>
</evidence>
<protein>
    <recommendedName>
        <fullName evidence="12">SP-RING-type domain-containing protein</fullName>
    </recommendedName>
</protein>
<comment type="pathway">
    <text evidence="2">Protein modification; protein sumoylation.</text>
</comment>
<evidence type="ECO:0000256" key="2">
    <source>
        <dbReference type="ARBA" id="ARBA00004718"/>
    </source>
</evidence>
<evidence type="ECO:0000256" key="6">
    <source>
        <dbReference type="ARBA" id="ARBA00022771"/>
    </source>
</evidence>
<evidence type="ECO:0000256" key="10">
    <source>
        <dbReference type="PROSITE-ProRule" id="PRU00452"/>
    </source>
</evidence>
<evidence type="ECO:0000256" key="11">
    <source>
        <dbReference type="SAM" id="MobiDB-lite"/>
    </source>
</evidence>
<comment type="subcellular location">
    <subcellularLocation>
        <location evidence="1">Nucleus</location>
    </subcellularLocation>
</comment>
<dbReference type="Proteomes" id="UP000279259">
    <property type="component" value="Unassembled WGS sequence"/>
</dbReference>
<evidence type="ECO:0000259" key="12">
    <source>
        <dbReference type="PROSITE" id="PS51044"/>
    </source>
</evidence>
<dbReference type="PROSITE" id="PS51044">
    <property type="entry name" value="ZF_SP_RING"/>
    <property type="match status" value="1"/>
</dbReference>
<keyword evidence="5" id="KW-0479">Metal-binding</keyword>
<evidence type="ECO:0000256" key="9">
    <source>
        <dbReference type="ARBA" id="ARBA00023242"/>
    </source>
</evidence>
<evidence type="ECO:0000256" key="7">
    <source>
        <dbReference type="ARBA" id="ARBA00022786"/>
    </source>
</evidence>
<feature type="domain" description="SP-RING-type" evidence="12">
    <location>
        <begin position="236"/>
        <end position="324"/>
    </location>
</feature>
<dbReference type="UniPathway" id="UPA00886"/>
<dbReference type="InterPro" id="IPR013083">
    <property type="entry name" value="Znf_RING/FYVE/PHD"/>
</dbReference>
<gene>
    <name evidence="13" type="ORF">EHS25_002430</name>
</gene>
<dbReference type="SUPFAM" id="SSF57850">
    <property type="entry name" value="RING/U-box"/>
    <property type="match status" value="1"/>
</dbReference>
<dbReference type="Pfam" id="PF11789">
    <property type="entry name" value="zf-Nse"/>
    <property type="match status" value="1"/>
</dbReference>
<dbReference type="OrthoDB" id="26899at2759"/>
<dbReference type="PANTHER" id="PTHR21330:SF1">
    <property type="entry name" value="E3 SUMO-PROTEIN LIGASE NSE2"/>
    <property type="match status" value="1"/>
</dbReference>
<keyword evidence="7" id="KW-0833">Ubl conjugation pathway</keyword>
<dbReference type="GO" id="GO:0030915">
    <property type="term" value="C:Smc5-Smc6 complex"/>
    <property type="evidence" value="ECO:0007669"/>
    <property type="project" value="InterPro"/>
</dbReference>
<feature type="region of interest" description="Disordered" evidence="11">
    <location>
        <begin position="1"/>
        <end position="100"/>
    </location>
</feature>
<feature type="compositionally biased region" description="Polar residues" evidence="11">
    <location>
        <begin position="7"/>
        <end position="16"/>
    </location>
</feature>
<evidence type="ECO:0000256" key="3">
    <source>
        <dbReference type="ARBA" id="ARBA00008212"/>
    </source>
</evidence>
<keyword evidence="6 10" id="KW-0863">Zinc-finger</keyword>
<evidence type="ECO:0000256" key="4">
    <source>
        <dbReference type="ARBA" id="ARBA00022679"/>
    </source>
</evidence>
<comment type="similarity">
    <text evidence="3">Belongs to the NSE2 family.</text>
</comment>
<dbReference type="CDD" id="cd16651">
    <property type="entry name" value="SPL-RING_NSE2"/>
    <property type="match status" value="1"/>
</dbReference>
<organism evidence="13 14">
    <name type="scientific">Saitozyma podzolica</name>
    <dbReference type="NCBI Taxonomy" id="1890683"/>
    <lineage>
        <taxon>Eukaryota</taxon>
        <taxon>Fungi</taxon>
        <taxon>Dikarya</taxon>
        <taxon>Basidiomycota</taxon>
        <taxon>Agaricomycotina</taxon>
        <taxon>Tremellomycetes</taxon>
        <taxon>Tremellales</taxon>
        <taxon>Trimorphomycetaceae</taxon>
        <taxon>Saitozyma</taxon>
    </lineage>
</organism>
<dbReference type="EMBL" id="RSCD01000014">
    <property type="protein sequence ID" value="RSH89318.1"/>
    <property type="molecule type" value="Genomic_DNA"/>
</dbReference>
<dbReference type="GO" id="GO:0016925">
    <property type="term" value="P:protein sumoylation"/>
    <property type="evidence" value="ECO:0007669"/>
    <property type="project" value="UniProtKB-UniPathway"/>
</dbReference>
<dbReference type="InterPro" id="IPR004181">
    <property type="entry name" value="Znf_MIZ"/>
</dbReference>
<evidence type="ECO:0000313" key="13">
    <source>
        <dbReference type="EMBL" id="RSH89318.1"/>
    </source>
</evidence>
<sequence length="346" mass="39177">MPIRTAPASSSRQQTRGRGVSDPIEDDEDGAEVQPAARDKGKGRAVPPAGLASEVNGDGVNGHTATSSEVVDEEGWTVQTYQPRPVTRAGPTITSLRNTQDKLKEMQSKIEDGMERSKEMAKMIEDVEEDDEMIDGIDAGYRRALEQRQIIQIKIDVLSDLSQRLQRGEQMVDVEKQFKTESDRLTDEYMARSQRAKFKDSEDYQDFRQAIWEVNHPEQGCPPVSHWLEKGPDDDDESDFEMGGTTQNYRCPLTLLTLQDAHTNPECGHSYSGTAITQLLEQGRMVNGRRQAMKCPEPGCNAKVTKDGLRRNEKWQKQADEYEKRKKRREDEREGDEEDVEVIGED</sequence>
<dbReference type="GO" id="GO:0008270">
    <property type="term" value="F:zinc ion binding"/>
    <property type="evidence" value="ECO:0007669"/>
    <property type="project" value="UniProtKB-KW"/>
</dbReference>
<dbReference type="Gene3D" id="3.30.40.10">
    <property type="entry name" value="Zinc/RING finger domain, C3HC4 (zinc finger)"/>
    <property type="match status" value="1"/>
</dbReference>
<feature type="compositionally biased region" description="Acidic residues" evidence="11">
    <location>
        <begin position="333"/>
        <end position="346"/>
    </location>
</feature>
<accession>A0A427YE06</accession>
<evidence type="ECO:0000256" key="8">
    <source>
        <dbReference type="ARBA" id="ARBA00022833"/>
    </source>
</evidence>
<feature type="region of interest" description="Disordered" evidence="11">
    <location>
        <begin position="298"/>
        <end position="346"/>
    </location>
</feature>
<dbReference type="GO" id="GO:0000724">
    <property type="term" value="P:double-strand break repair via homologous recombination"/>
    <property type="evidence" value="ECO:0007669"/>
    <property type="project" value="InterPro"/>
</dbReference>
<keyword evidence="4" id="KW-0808">Transferase</keyword>
<dbReference type="GO" id="GO:0005634">
    <property type="term" value="C:nucleus"/>
    <property type="evidence" value="ECO:0007669"/>
    <property type="project" value="UniProtKB-SubCell"/>
</dbReference>
<dbReference type="GO" id="GO:0061665">
    <property type="term" value="F:SUMO ligase activity"/>
    <property type="evidence" value="ECO:0007669"/>
    <property type="project" value="TreeGrafter"/>
</dbReference>
<name>A0A427YE06_9TREE</name>
<proteinExistence type="inferred from homology"/>
<evidence type="ECO:0000256" key="1">
    <source>
        <dbReference type="ARBA" id="ARBA00004123"/>
    </source>
</evidence>